<dbReference type="STRING" id="713585.THITH_00770"/>
<dbReference type="Pfam" id="PF02754">
    <property type="entry name" value="CCG"/>
    <property type="match status" value="2"/>
</dbReference>
<proteinExistence type="predicted"/>
<name>W0DFB2_9GAMM</name>
<dbReference type="AlphaFoldDB" id="W0DFB2"/>
<feature type="domain" description="Cysteine-rich" evidence="1">
    <location>
        <begin position="20"/>
        <end position="100"/>
    </location>
</feature>
<reference evidence="2 3" key="1">
    <citation type="submission" date="2013-12" db="EMBL/GenBank/DDBJ databases">
        <authorList>
            <consortium name="DOE Joint Genome Institute"/>
            <person name="Muyzer G."/>
            <person name="Huntemann M."/>
            <person name="Han J."/>
            <person name="Chen A."/>
            <person name="Kyrpides N."/>
            <person name="Mavromatis K."/>
            <person name="Markowitz V."/>
            <person name="Palaniappan K."/>
            <person name="Ivanova N."/>
            <person name="Schaumberg A."/>
            <person name="Pati A."/>
            <person name="Liolios K."/>
            <person name="Nordberg H.P."/>
            <person name="Cantor M.N."/>
            <person name="Hua S.X."/>
            <person name="Woyke T."/>
        </authorList>
    </citation>
    <scope>NUCLEOTIDE SEQUENCE [LARGE SCALE GENOMIC DNA]</scope>
    <source>
        <strain evidence="2 3">ARh 1</strain>
    </source>
</reference>
<evidence type="ECO:0000313" key="2">
    <source>
        <dbReference type="EMBL" id="AHE97051.1"/>
    </source>
</evidence>
<feature type="domain" description="Cysteine-rich" evidence="1">
    <location>
        <begin position="148"/>
        <end position="231"/>
    </location>
</feature>
<dbReference type="HOGENOM" id="CLU_023081_1_0_6"/>
<organism evidence="2 3">
    <name type="scientific">Thioalkalivibrio paradoxus ARh 1</name>
    <dbReference type="NCBI Taxonomy" id="713585"/>
    <lineage>
        <taxon>Bacteria</taxon>
        <taxon>Pseudomonadati</taxon>
        <taxon>Pseudomonadota</taxon>
        <taxon>Gammaproteobacteria</taxon>
        <taxon>Chromatiales</taxon>
        <taxon>Ectothiorhodospiraceae</taxon>
        <taxon>Thioalkalivibrio</taxon>
    </lineage>
</organism>
<keyword evidence="3" id="KW-1185">Reference proteome</keyword>
<gene>
    <name evidence="2" type="ORF">THITH_00770</name>
</gene>
<dbReference type="KEGG" id="tti:THITH_00770"/>
<dbReference type="EMBL" id="CP007029">
    <property type="protein sequence ID" value="AHE97051.1"/>
    <property type="molecule type" value="Genomic_DNA"/>
</dbReference>
<dbReference type="InterPro" id="IPR004017">
    <property type="entry name" value="Cys_rich_dom"/>
</dbReference>
<dbReference type="Proteomes" id="UP000005289">
    <property type="component" value="Chromosome"/>
</dbReference>
<accession>W0DFB2</accession>
<protein>
    <submittedName>
        <fullName evidence="2">Fe-S oxidoreductase</fullName>
    </submittedName>
</protein>
<dbReference type="PANTHER" id="PTHR30296:SF0">
    <property type="entry name" value="LACTATE UTILIZATION PROTEIN A"/>
    <property type="match status" value="1"/>
</dbReference>
<sequence>MSDARPESSDTSGGGKPRIGLFVTCLADIYRPNVGLAAVALLEQAGCTVEVPDTQTCCGQPSYNNGDLAGAARTARRTIEAFEDYDYVVVPSGSCAGMLRDYPRLFEAEPGWRLRARAMAEKTHELISFLTDVRGMTTVDTAFSGTATYHDSCHGLRALGIKEQPRRLLESVRGLELREMADSEICCGFGGTFCVKYPEISGRMVADKAASIGATGAKVVLGGDLGCLLNIAGRLGREGGGVSVYHVAEVLAGIADVPGLGDPPKSRRETR</sequence>
<dbReference type="OrthoDB" id="9770306at2"/>
<dbReference type="GO" id="GO:0005829">
    <property type="term" value="C:cytosol"/>
    <property type="evidence" value="ECO:0007669"/>
    <property type="project" value="TreeGrafter"/>
</dbReference>
<dbReference type="PANTHER" id="PTHR30296">
    <property type="entry name" value="UNCHARACTERIZED PROTEIN YKGE"/>
    <property type="match status" value="1"/>
</dbReference>
<dbReference type="RefSeq" id="WP_006746435.1">
    <property type="nucleotide sequence ID" value="NZ_CP007029.1"/>
</dbReference>
<evidence type="ECO:0000259" key="1">
    <source>
        <dbReference type="Pfam" id="PF02754"/>
    </source>
</evidence>
<dbReference type="GO" id="GO:0016491">
    <property type="term" value="F:oxidoreductase activity"/>
    <property type="evidence" value="ECO:0007669"/>
    <property type="project" value="UniProtKB-ARBA"/>
</dbReference>
<evidence type="ECO:0000313" key="3">
    <source>
        <dbReference type="Proteomes" id="UP000005289"/>
    </source>
</evidence>